<organism evidence="5 6">
    <name type="scientific">Saxophila tyrrhenica</name>
    <dbReference type="NCBI Taxonomy" id="1690608"/>
    <lineage>
        <taxon>Eukaryota</taxon>
        <taxon>Fungi</taxon>
        <taxon>Dikarya</taxon>
        <taxon>Ascomycota</taxon>
        <taxon>Pezizomycotina</taxon>
        <taxon>Dothideomycetes</taxon>
        <taxon>Dothideomycetidae</taxon>
        <taxon>Mycosphaerellales</taxon>
        <taxon>Extremaceae</taxon>
        <taxon>Saxophila</taxon>
    </lineage>
</organism>
<dbReference type="GeneID" id="89922575"/>
<evidence type="ECO:0000313" key="5">
    <source>
        <dbReference type="EMBL" id="KAK5174147.1"/>
    </source>
</evidence>
<sequence>MANVFSLRGQALKLNTAADLQKHIKPLEDNPHVEEIHIEGNTIGVEASQALAKILETKSSLKYANLADIFTGRLLAEIPQALDALLQALLKCPNLHTINLNDNAFGLNTVEPLRPFLSQHTPLQHLYLNNNGLGPAAGTLVAEALAQLAEKKAAARKDGKDVADLETVVCGRNRLETGSMAAWVKAYQANNKVKTVKMVQNGIRQEGIGMLLQHGLSACTQLETLDLQDNTFTALAAKTLANVVSKWTELRDLGVGDSLLSARGGVMLGDALAKGKNPKIEILRLQFNEIDTKGLKALTDAATGSGLPRLRRVELNGNKFSEDDTNIEKLRDILDKRKEEHAEEYPGVDEDDEDAWGIDELDELEEEDEEDEDEVDVEEEDEEEKIVKDADAAEEEPVAQEKDKDVDDLADVLEKTELK</sequence>
<keyword evidence="2" id="KW-0433">Leucine-rich repeat</keyword>
<dbReference type="PANTHER" id="PTHR24113">
    <property type="entry name" value="RAN GTPASE-ACTIVATING PROTEIN 1"/>
    <property type="match status" value="1"/>
</dbReference>
<reference evidence="5 6" key="1">
    <citation type="submission" date="2023-08" db="EMBL/GenBank/DDBJ databases">
        <title>Black Yeasts Isolated from many extreme environments.</title>
        <authorList>
            <person name="Coleine C."/>
            <person name="Stajich J.E."/>
            <person name="Selbmann L."/>
        </authorList>
    </citation>
    <scope>NUCLEOTIDE SEQUENCE [LARGE SCALE GENOMIC DNA]</scope>
    <source>
        <strain evidence="5 6">CCFEE 5935</strain>
    </source>
</reference>
<dbReference type="GO" id="GO:0048471">
    <property type="term" value="C:perinuclear region of cytoplasm"/>
    <property type="evidence" value="ECO:0007669"/>
    <property type="project" value="TreeGrafter"/>
</dbReference>
<evidence type="ECO:0000256" key="3">
    <source>
        <dbReference type="ARBA" id="ARBA00022737"/>
    </source>
</evidence>
<proteinExistence type="predicted"/>
<dbReference type="AlphaFoldDB" id="A0AAV9PPD7"/>
<dbReference type="InterPro" id="IPR001611">
    <property type="entry name" value="Leu-rich_rpt"/>
</dbReference>
<dbReference type="GO" id="GO:0005829">
    <property type="term" value="C:cytosol"/>
    <property type="evidence" value="ECO:0007669"/>
    <property type="project" value="TreeGrafter"/>
</dbReference>
<dbReference type="CDD" id="cd00116">
    <property type="entry name" value="LRR_RI"/>
    <property type="match status" value="1"/>
</dbReference>
<dbReference type="Proteomes" id="UP001337655">
    <property type="component" value="Unassembled WGS sequence"/>
</dbReference>
<evidence type="ECO:0000256" key="1">
    <source>
        <dbReference type="ARBA" id="ARBA00022468"/>
    </source>
</evidence>
<evidence type="ECO:0000313" key="6">
    <source>
        <dbReference type="Proteomes" id="UP001337655"/>
    </source>
</evidence>
<evidence type="ECO:0000256" key="2">
    <source>
        <dbReference type="ARBA" id="ARBA00022614"/>
    </source>
</evidence>
<protein>
    <submittedName>
        <fullName evidence="5">Ran GAP Rna1</fullName>
    </submittedName>
</protein>
<dbReference type="GO" id="GO:0005096">
    <property type="term" value="F:GTPase activator activity"/>
    <property type="evidence" value="ECO:0007669"/>
    <property type="project" value="UniProtKB-KW"/>
</dbReference>
<keyword evidence="3" id="KW-0677">Repeat</keyword>
<feature type="compositionally biased region" description="Acidic residues" evidence="4">
    <location>
        <begin position="346"/>
        <end position="384"/>
    </location>
</feature>
<gene>
    <name evidence="5" type="primary">rna1</name>
    <name evidence="5" type="ORF">LTR77_001227</name>
</gene>
<dbReference type="GO" id="GO:0006913">
    <property type="term" value="P:nucleocytoplasmic transport"/>
    <property type="evidence" value="ECO:0007669"/>
    <property type="project" value="TreeGrafter"/>
</dbReference>
<dbReference type="Pfam" id="PF13516">
    <property type="entry name" value="LRR_6"/>
    <property type="match status" value="2"/>
</dbReference>
<feature type="region of interest" description="Disordered" evidence="4">
    <location>
        <begin position="338"/>
        <end position="419"/>
    </location>
</feature>
<name>A0AAV9PPD7_9PEZI</name>
<dbReference type="PANTHER" id="PTHR24113:SF12">
    <property type="entry name" value="RAN GTPASE-ACTIVATING PROTEIN 1"/>
    <property type="match status" value="1"/>
</dbReference>
<dbReference type="Gene3D" id="3.80.10.10">
    <property type="entry name" value="Ribonuclease Inhibitor"/>
    <property type="match status" value="1"/>
</dbReference>
<dbReference type="GO" id="GO:0031267">
    <property type="term" value="F:small GTPase binding"/>
    <property type="evidence" value="ECO:0007669"/>
    <property type="project" value="TreeGrafter"/>
</dbReference>
<feature type="compositionally biased region" description="Basic and acidic residues" evidence="4">
    <location>
        <begin position="399"/>
        <end position="419"/>
    </location>
</feature>
<keyword evidence="1" id="KW-0343">GTPase activation</keyword>
<dbReference type="EMBL" id="JAVRRT010000002">
    <property type="protein sequence ID" value="KAK5174147.1"/>
    <property type="molecule type" value="Genomic_DNA"/>
</dbReference>
<dbReference type="InterPro" id="IPR027038">
    <property type="entry name" value="RanGap"/>
</dbReference>
<comment type="caution">
    <text evidence="5">The sequence shown here is derived from an EMBL/GenBank/DDBJ whole genome shotgun (WGS) entry which is preliminary data.</text>
</comment>
<dbReference type="RefSeq" id="XP_064662816.1">
    <property type="nucleotide sequence ID" value="XM_064798489.1"/>
</dbReference>
<dbReference type="SUPFAM" id="SSF52047">
    <property type="entry name" value="RNI-like"/>
    <property type="match status" value="1"/>
</dbReference>
<dbReference type="InterPro" id="IPR032675">
    <property type="entry name" value="LRR_dom_sf"/>
</dbReference>
<dbReference type="SMART" id="SM00368">
    <property type="entry name" value="LRR_RI"/>
    <property type="match status" value="5"/>
</dbReference>
<evidence type="ECO:0000256" key="4">
    <source>
        <dbReference type="SAM" id="MobiDB-lite"/>
    </source>
</evidence>
<accession>A0AAV9PPD7</accession>
<keyword evidence="6" id="KW-1185">Reference proteome</keyword>
<dbReference type="GO" id="GO:0005634">
    <property type="term" value="C:nucleus"/>
    <property type="evidence" value="ECO:0007669"/>
    <property type="project" value="TreeGrafter"/>
</dbReference>